<sequence>MPLFPDITLRSASDPATRARLLQKAQNLEIKSRSGLPAASAKSRGFKQRNFYVTTTFWRRDQTARNLWLSLSVLACLPLFQFG</sequence>
<dbReference type="AlphaFoldDB" id="A0A5B7ENS1"/>
<evidence type="ECO:0000313" key="2">
    <source>
        <dbReference type="Proteomes" id="UP000324222"/>
    </source>
</evidence>
<reference evidence="1 2" key="1">
    <citation type="submission" date="2019-05" db="EMBL/GenBank/DDBJ databases">
        <title>Another draft genome of Portunus trituberculatus and its Hox gene families provides insights of decapod evolution.</title>
        <authorList>
            <person name="Jeong J.-H."/>
            <person name="Song I."/>
            <person name="Kim S."/>
            <person name="Choi T."/>
            <person name="Kim D."/>
            <person name="Ryu S."/>
            <person name="Kim W."/>
        </authorList>
    </citation>
    <scope>NUCLEOTIDE SEQUENCE [LARGE SCALE GENOMIC DNA]</scope>
    <source>
        <tissue evidence="1">Muscle</tissue>
    </source>
</reference>
<dbReference type="EMBL" id="VSRR010003158">
    <property type="protein sequence ID" value="MPC34918.1"/>
    <property type="molecule type" value="Genomic_DNA"/>
</dbReference>
<accession>A0A5B7ENS1</accession>
<evidence type="ECO:0000313" key="1">
    <source>
        <dbReference type="EMBL" id="MPC34918.1"/>
    </source>
</evidence>
<proteinExistence type="predicted"/>
<protein>
    <submittedName>
        <fullName evidence="1">Uncharacterized protein</fullName>
    </submittedName>
</protein>
<name>A0A5B7ENS1_PORTR</name>
<comment type="caution">
    <text evidence="1">The sequence shown here is derived from an EMBL/GenBank/DDBJ whole genome shotgun (WGS) entry which is preliminary data.</text>
</comment>
<gene>
    <name evidence="1" type="ORF">E2C01_028322</name>
</gene>
<organism evidence="1 2">
    <name type="scientific">Portunus trituberculatus</name>
    <name type="common">Swimming crab</name>
    <name type="synonym">Neptunus trituberculatus</name>
    <dbReference type="NCBI Taxonomy" id="210409"/>
    <lineage>
        <taxon>Eukaryota</taxon>
        <taxon>Metazoa</taxon>
        <taxon>Ecdysozoa</taxon>
        <taxon>Arthropoda</taxon>
        <taxon>Crustacea</taxon>
        <taxon>Multicrustacea</taxon>
        <taxon>Malacostraca</taxon>
        <taxon>Eumalacostraca</taxon>
        <taxon>Eucarida</taxon>
        <taxon>Decapoda</taxon>
        <taxon>Pleocyemata</taxon>
        <taxon>Brachyura</taxon>
        <taxon>Eubrachyura</taxon>
        <taxon>Portunoidea</taxon>
        <taxon>Portunidae</taxon>
        <taxon>Portuninae</taxon>
        <taxon>Portunus</taxon>
    </lineage>
</organism>
<dbReference type="Proteomes" id="UP000324222">
    <property type="component" value="Unassembled WGS sequence"/>
</dbReference>
<keyword evidence="2" id="KW-1185">Reference proteome</keyword>